<dbReference type="AlphaFoldDB" id="A0A2P5FLM2"/>
<evidence type="ECO:0000256" key="6">
    <source>
        <dbReference type="SAM" id="Phobius"/>
    </source>
</evidence>
<dbReference type="Gene3D" id="1.20.1250.20">
    <property type="entry name" value="MFS general substrate transporter like domains"/>
    <property type="match status" value="1"/>
</dbReference>
<dbReference type="InterPro" id="IPR056555">
    <property type="entry name" value="NFD4_C"/>
</dbReference>
<feature type="domain" description="NFD4 C-terminal" evidence="7">
    <location>
        <begin position="112"/>
        <end position="314"/>
    </location>
</feature>
<name>A0A2P5FLM2_TREOI</name>
<dbReference type="SUPFAM" id="SSF103473">
    <property type="entry name" value="MFS general substrate transporter"/>
    <property type="match status" value="1"/>
</dbReference>
<dbReference type="PANTHER" id="PTHR21576:SF156">
    <property type="entry name" value="PROTEIN NUCLEAR FUSION DEFECTIVE 4-LIKE"/>
    <property type="match status" value="1"/>
</dbReference>
<reference evidence="9" key="1">
    <citation type="submission" date="2016-06" db="EMBL/GenBank/DDBJ databases">
        <title>Parallel loss of symbiosis genes in relatives of nitrogen-fixing non-legume Parasponia.</title>
        <authorList>
            <person name="Van Velzen R."/>
            <person name="Holmer R."/>
            <person name="Bu F."/>
            <person name="Rutten L."/>
            <person name="Van Zeijl A."/>
            <person name="Liu W."/>
            <person name="Santuari L."/>
            <person name="Cao Q."/>
            <person name="Sharma T."/>
            <person name="Shen D."/>
            <person name="Roswanjaya Y."/>
            <person name="Wardhani T."/>
            <person name="Kalhor M.S."/>
            <person name="Jansen J."/>
            <person name="Van den Hoogen J."/>
            <person name="Gungor B."/>
            <person name="Hartog M."/>
            <person name="Hontelez J."/>
            <person name="Verver J."/>
            <person name="Yang W.-C."/>
            <person name="Schijlen E."/>
            <person name="Repin R."/>
            <person name="Schilthuizen M."/>
            <person name="Schranz E."/>
            <person name="Heidstra R."/>
            <person name="Miyata K."/>
            <person name="Fedorova E."/>
            <person name="Kohlen W."/>
            <person name="Bisseling T."/>
            <person name="Smit S."/>
            <person name="Geurts R."/>
        </authorList>
    </citation>
    <scope>NUCLEOTIDE SEQUENCE [LARGE SCALE GENOMIC DNA]</scope>
    <source>
        <strain evidence="9">cv. RG33-2</strain>
    </source>
</reference>
<evidence type="ECO:0000259" key="7">
    <source>
        <dbReference type="Pfam" id="PF23262"/>
    </source>
</evidence>
<evidence type="ECO:0000256" key="5">
    <source>
        <dbReference type="SAM" id="MobiDB-lite"/>
    </source>
</evidence>
<feature type="transmembrane region" description="Helical" evidence="6">
    <location>
        <begin position="98"/>
        <end position="119"/>
    </location>
</feature>
<evidence type="ECO:0000313" key="8">
    <source>
        <dbReference type="EMBL" id="PON98666.1"/>
    </source>
</evidence>
<comment type="subcellular location">
    <subcellularLocation>
        <location evidence="1">Membrane</location>
        <topology evidence="1">Multi-pass membrane protein</topology>
    </subcellularLocation>
</comment>
<dbReference type="EMBL" id="JXTC01000023">
    <property type="protein sequence ID" value="PON98666.1"/>
    <property type="molecule type" value="Genomic_DNA"/>
</dbReference>
<evidence type="ECO:0000256" key="4">
    <source>
        <dbReference type="ARBA" id="ARBA00023136"/>
    </source>
</evidence>
<organism evidence="8 9">
    <name type="scientific">Trema orientale</name>
    <name type="common">Charcoal tree</name>
    <name type="synonym">Celtis orientalis</name>
    <dbReference type="NCBI Taxonomy" id="63057"/>
    <lineage>
        <taxon>Eukaryota</taxon>
        <taxon>Viridiplantae</taxon>
        <taxon>Streptophyta</taxon>
        <taxon>Embryophyta</taxon>
        <taxon>Tracheophyta</taxon>
        <taxon>Spermatophyta</taxon>
        <taxon>Magnoliopsida</taxon>
        <taxon>eudicotyledons</taxon>
        <taxon>Gunneridae</taxon>
        <taxon>Pentapetalae</taxon>
        <taxon>rosids</taxon>
        <taxon>fabids</taxon>
        <taxon>Rosales</taxon>
        <taxon>Cannabaceae</taxon>
        <taxon>Trema</taxon>
    </lineage>
</organism>
<dbReference type="InParanoid" id="A0A2P5FLM2"/>
<comment type="caution">
    <text evidence="8">The sequence shown here is derived from an EMBL/GenBank/DDBJ whole genome shotgun (WGS) entry which is preliminary data.</text>
</comment>
<evidence type="ECO:0000256" key="3">
    <source>
        <dbReference type="ARBA" id="ARBA00022989"/>
    </source>
</evidence>
<feature type="transmembrane region" description="Helical" evidence="6">
    <location>
        <begin position="232"/>
        <end position="256"/>
    </location>
</feature>
<keyword evidence="4 6" id="KW-0472">Membrane</keyword>
<dbReference type="STRING" id="63057.A0A2P5FLM2"/>
<feature type="transmembrane region" description="Helical" evidence="6">
    <location>
        <begin position="15"/>
        <end position="35"/>
    </location>
</feature>
<evidence type="ECO:0000256" key="2">
    <source>
        <dbReference type="ARBA" id="ARBA00022692"/>
    </source>
</evidence>
<keyword evidence="2 6" id="KW-0812">Transmembrane</keyword>
<dbReference type="OrthoDB" id="1193890at2759"/>
<feature type="region of interest" description="Disordered" evidence="5">
    <location>
        <begin position="44"/>
        <end position="66"/>
    </location>
</feature>
<sequence length="351" mass="38979">MIIIEIKFSFDQREYGGVAAAVVFLLFLPFYVVFVEEYRVWKDNKSSSSSSSSSLSLAQNSAPAGPEMSISREEIVCKWNQNVFNPPEIGEDHTILQALFSAEMLTLFLTTMCGLGGTLSMMDNLGQIGTSLGYSLDSIATFVSLTSIWIFLGEVLAGTISEILIKRYKCPRPLMFTITLLLSCLGYLLIAFNVRNGLYLASIIIGFCFGAQWPLLFSVVSEIFGLKHYSTLYNISAMANPSGLYLLNVKVTGFFYDREAMRQLRALGHERKAGEQLSCNGGECYRLSFLIITGVTVFGALVSIVLVLRTRKFYRSDIYKRFTKREVASLTEESVMEITDMDAGVGLTGKC</sequence>
<feature type="compositionally biased region" description="Low complexity" evidence="5">
    <location>
        <begin position="46"/>
        <end position="57"/>
    </location>
</feature>
<dbReference type="PANTHER" id="PTHR21576">
    <property type="entry name" value="UNCHARACTERIZED NODULIN-LIKE PROTEIN"/>
    <property type="match status" value="1"/>
</dbReference>
<protein>
    <submittedName>
        <fullName evidence="8">Major facilitator</fullName>
    </submittedName>
</protein>
<dbReference type="InterPro" id="IPR036259">
    <property type="entry name" value="MFS_trans_sf"/>
</dbReference>
<feature type="transmembrane region" description="Helical" evidence="6">
    <location>
        <begin position="287"/>
        <end position="308"/>
    </location>
</feature>
<proteinExistence type="predicted"/>
<dbReference type="Proteomes" id="UP000237000">
    <property type="component" value="Unassembled WGS sequence"/>
</dbReference>
<feature type="transmembrane region" description="Helical" evidence="6">
    <location>
        <begin position="173"/>
        <end position="192"/>
    </location>
</feature>
<feature type="transmembrane region" description="Helical" evidence="6">
    <location>
        <begin position="198"/>
        <end position="220"/>
    </location>
</feature>
<feature type="transmembrane region" description="Helical" evidence="6">
    <location>
        <begin position="139"/>
        <end position="161"/>
    </location>
</feature>
<dbReference type="GO" id="GO:0016020">
    <property type="term" value="C:membrane"/>
    <property type="evidence" value="ECO:0007669"/>
    <property type="project" value="UniProtKB-SubCell"/>
</dbReference>
<keyword evidence="9" id="KW-1185">Reference proteome</keyword>
<evidence type="ECO:0000256" key="1">
    <source>
        <dbReference type="ARBA" id="ARBA00004141"/>
    </source>
</evidence>
<keyword evidence="3 6" id="KW-1133">Transmembrane helix</keyword>
<accession>A0A2P5FLM2</accession>
<gene>
    <name evidence="8" type="ORF">TorRG33x02_055660</name>
</gene>
<evidence type="ECO:0000313" key="9">
    <source>
        <dbReference type="Proteomes" id="UP000237000"/>
    </source>
</evidence>
<dbReference type="Pfam" id="PF23262">
    <property type="entry name" value="NFD4_C"/>
    <property type="match status" value="1"/>
</dbReference>